<evidence type="ECO:0000313" key="2">
    <source>
        <dbReference type="Proteomes" id="UP000094329"/>
    </source>
</evidence>
<dbReference type="PANTHER" id="PTHR36423">
    <property type="entry name" value="AFR070WP"/>
    <property type="match status" value="1"/>
</dbReference>
<keyword evidence="2" id="KW-1185">Reference proteome</keyword>
<sequence>MLEFENFHAHVYFDSESKNTALALREKIAKAFPELTLGRVWESCVGPHPCPSYQIAFGQSSFQSLISFLMQERASLDIFIHADTGADIVDHTQYVLWLGKSYALNLEKLK</sequence>
<comment type="caution">
    <text evidence="1">The sequence shown here is derived from an EMBL/GenBank/DDBJ whole genome shotgun (WGS) entry which is preliminary data.</text>
</comment>
<name>A0ABX3A4V0_9GAMM</name>
<dbReference type="PANTHER" id="PTHR36423:SF2">
    <property type="entry name" value="AFR070WP"/>
    <property type="match status" value="1"/>
</dbReference>
<organism evidence="1 2">
    <name type="scientific">Piscirickettsia litoralis</name>
    <dbReference type="NCBI Taxonomy" id="1891921"/>
    <lineage>
        <taxon>Bacteria</taxon>
        <taxon>Pseudomonadati</taxon>
        <taxon>Pseudomonadota</taxon>
        <taxon>Gammaproteobacteria</taxon>
        <taxon>Thiotrichales</taxon>
        <taxon>Piscirickettsiaceae</taxon>
        <taxon>Piscirickettsia</taxon>
    </lineage>
</organism>
<dbReference type="SUPFAM" id="SSF143410">
    <property type="entry name" value="DOPA-like"/>
    <property type="match status" value="1"/>
</dbReference>
<dbReference type="Proteomes" id="UP000094329">
    <property type="component" value="Unassembled WGS sequence"/>
</dbReference>
<dbReference type="InterPro" id="IPR014980">
    <property type="entry name" value="DOPA_dioxygen"/>
</dbReference>
<evidence type="ECO:0008006" key="3">
    <source>
        <dbReference type="Google" id="ProtNLM"/>
    </source>
</evidence>
<protein>
    <recommendedName>
        <fullName evidence="3">4,5-dioxygenase</fullName>
    </recommendedName>
</protein>
<dbReference type="RefSeq" id="WP_069313065.1">
    <property type="nucleotide sequence ID" value="NZ_MDTU01000001.1"/>
</dbReference>
<dbReference type="InterPro" id="IPR023389">
    <property type="entry name" value="DOPA-like_sf"/>
</dbReference>
<gene>
    <name evidence="1" type="ORF">BGC07_10490</name>
</gene>
<dbReference type="Gene3D" id="3.30.70.1240">
    <property type="entry name" value="DOPA-like domains"/>
    <property type="match status" value="1"/>
</dbReference>
<evidence type="ECO:0000313" key="1">
    <source>
        <dbReference type="EMBL" id="ODN43267.1"/>
    </source>
</evidence>
<dbReference type="EMBL" id="MDTU01000001">
    <property type="protein sequence ID" value="ODN43267.1"/>
    <property type="molecule type" value="Genomic_DNA"/>
</dbReference>
<proteinExistence type="predicted"/>
<dbReference type="Pfam" id="PF08883">
    <property type="entry name" value="DOPA_dioxygen"/>
    <property type="match status" value="1"/>
</dbReference>
<accession>A0ABX3A4V0</accession>
<reference evidence="1 2" key="1">
    <citation type="submission" date="2016-08" db="EMBL/GenBank/DDBJ databases">
        <title>Draft genome sequence of Candidatus Piscirickettsia litoralis, from seawater.</title>
        <authorList>
            <person name="Wan X."/>
            <person name="Lee A.J."/>
            <person name="Hou S."/>
            <person name="Donachie S.P."/>
        </authorList>
    </citation>
    <scope>NUCLEOTIDE SEQUENCE [LARGE SCALE GENOMIC DNA]</scope>
    <source>
        <strain evidence="1 2">Y2</strain>
    </source>
</reference>
<dbReference type="PIRSF" id="PIRSF028139">
    <property type="entry name" value="DOPA-diox_rel_Mll2280"/>
    <property type="match status" value="1"/>
</dbReference>